<dbReference type="AlphaFoldDB" id="A0A423IIJ7"/>
<dbReference type="EMBL" id="MOBN01000036">
    <property type="protein sequence ID" value="RON25252.1"/>
    <property type="molecule type" value="Genomic_DNA"/>
</dbReference>
<proteinExistence type="predicted"/>
<dbReference type="Pfam" id="PF00583">
    <property type="entry name" value="Acetyltransf_1"/>
    <property type="match status" value="1"/>
</dbReference>
<reference evidence="2 3" key="1">
    <citation type="submission" date="2016-10" db="EMBL/GenBank/DDBJ databases">
        <title>Comparative genome analysis of multiple Pseudomonas spp. focuses on biocontrol and plant growth promoting traits.</title>
        <authorList>
            <person name="Tao X.-Y."/>
            <person name="Taylor C.G."/>
        </authorList>
    </citation>
    <scope>NUCLEOTIDE SEQUENCE [LARGE SCALE GENOMIC DNA]</scope>
    <source>
        <strain evidence="2 3">48C10</strain>
    </source>
</reference>
<evidence type="ECO:0000313" key="2">
    <source>
        <dbReference type="EMBL" id="RON25252.1"/>
    </source>
</evidence>
<dbReference type="RefSeq" id="WP_123721758.1">
    <property type="nucleotide sequence ID" value="NZ_MOBN01000036.1"/>
</dbReference>
<dbReference type="PANTHER" id="PTHR41368">
    <property type="entry name" value="PROTEIN YGHO"/>
    <property type="match status" value="1"/>
</dbReference>
<dbReference type="GO" id="GO:0016747">
    <property type="term" value="F:acyltransferase activity, transferring groups other than amino-acyl groups"/>
    <property type="evidence" value="ECO:0007669"/>
    <property type="project" value="InterPro"/>
</dbReference>
<evidence type="ECO:0000259" key="1">
    <source>
        <dbReference type="PROSITE" id="PS51186"/>
    </source>
</evidence>
<dbReference type="PANTHER" id="PTHR41368:SF1">
    <property type="entry name" value="PROTEIN YGHO"/>
    <property type="match status" value="1"/>
</dbReference>
<dbReference type="InterPro" id="IPR000182">
    <property type="entry name" value="GNAT_dom"/>
</dbReference>
<gene>
    <name evidence="2" type="ORF">BK663_20035</name>
</gene>
<dbReference type="PROSITE" id="PS51186">
    <property type="entry name" value="GNAT"/>
    <property type="match status" value="1"/>
</dbReference>
<name>A0A423IIJ7_9PSED</name>
<protein>
    <recommendedName>
        <fullName evidence="1">N-acetyltransferase domain-containing protein</fullName>
    </recommendedName>
</protein>
<dbReference type="CDD" id="cd04301">
    <property type="entry name" value="NAT_SF"/>
    <property type="match status" value="1"/>
</dbReference>
<dbReference type="Proteomes" id="UP000284168">
    <property type="component" value="Unassembled WGS sequence"/>
</dbReference>
<evidence type="ECO:0000313" key="3">
    <source>
        <dbReference type="Proteomes" id="UP000284168"/>
    </source>
</evidence>
<sequence length="348" mass="39412">MSRVTGLAACDWYALMCLDKRVSVVGRTQEQLAQRVTAACEYSATEHNVPVAWKDESGEIVAFCIVHFDKEIRVNGLDNAYFSTLIALPVASVLQQLMRTSVEYINSTRLLPERVSDLVGPLHSSFLIERGLRTFESDFNVFSLPSNTIELTHALTQAGCRKEKDLIEIVFQPPSQGYQQHALEEKLTQRLADIEFHHYGQDELVAKSQLLADCYNRSWERNWGYSPASREQFEIASRNIKNISALVAERDAKVVGFTMFAPAMNDQGLYGRAFFTGVAPEYQRKGLSVALTLKLSAIALNKVGRSKISLSWMLEDNVMVLRTMRHLTRDGICHERAYRIYRYTASVE</sequence>
<dbReference type="InterPro" id="IPR016181">
    <property type="entry name" value="Acyl_CoA_acyltransferase"/>
</dbReference>
<dbReference type="Gene3D" id="3.40.630.30">
    <property type="match status" value="1"/>
</dbReference>
<organism evidence="2 3">
    <name type="scientific">Pseudomonas lini</name>
    <dbReference type="NCBI Taxonomy" id="163011"/>
    <lineage>
        <taxon>Bacteria</taxon>
        <taxon>Pseudomonadati</taxon>
        <taxon>Pseudomonadota</taxon>
        <taxon>Gammaproteobacteria</taxon>
        <taxon>Pseudomonadales</taxon>
        <taxon>Pseudomonadaceae</taxon>
        <taxon>Pseudomonas</taxon>
    </lineage>
</organism>
<comment type="caution">
    <text evidence="2">The sequence shown here is derived from an EMBL/GenBank/DDBJ whole genome shotgun (WGS) entry which is preliminary data.</text>
</comment>
<dbReference type="SUPFAM" id="SSF55729">
    <property type="entry name" value="Acyl-CoA N-acyltransferases (Nat)"/>
    <property type="match status" value="1"/>
</dbReference>
<dbReference type="InterPro" id="IPR039968">
    <property type="entry name" value="BcerS-like"/>
</dbReference>
<accession>A0A423IIJ7</accession>
<feature type="domain" description="N-acetyltransferase" evidence="1">
    <location>
        <begin position="194"/>
        <end position="348"/>
    </location>
</feature>